<protein>
    <submittedName>
        <fullName evidence="2">9837_t:CDS:1</fullName>
    </submittedName>
</protein>
<proteinExistence type="predicted"/>
<organism evidence="2 3">
    <name type="scientific">Gigaspora margarita</name>
    <dbReference type="NCBI Taxonomy" id="4874"/>
    <lineage>
        <taxon>Eukaryota</taxon>
        <taxon>Fungi</taxon>
        <taxon>Fungi incertae sedis</taxon>
        <taxon>Mucoromycota</taxon>
        <taxon>Glomeromycotina</taxon>
        <taxon>Glomeromycetes</taxon>
        <taxon>Diversisporales</taxon>
        <taxon>Gigasporaceae</taxon>
        <taxon>Gigaspora</taxon>
    </lineage>
</organism>
<gene>
    <name evidence="2" type="ORF">GMARGA_LOCUS2015</name>
</gene>
<comment type="caution">
    <text evidence="2">The sequence shown here is derived from an EMBL/GenBank/DDBJ whole genome shotgun (WGS) entry which is preliminary data.</text>
</comment>
<evidence type="ECO:0000313" key="2">
    <source>
        <dbReference type="EMBL" id="CAG8497168.1"/>
    </source>
</evidence>
<feature type="region of interest" description="Disordered" evidence="1">
    <location>
        <begin position="194"/>
        <end position="239"/>
    </location>
</feature>
<evidence type="ECO:0000313" key="3">
    <source>
        <dbReference type="Proteomes" id="UP000789901"/>
    </source>
</evidence>
<keyword evidence="3" id="KW-1185">Reference proteome</keyword>
<accession>A0ABM8W104</accession>
<feature type="non-terminal residue" evidence="2">
    <location>
        <position position="1"/>
    </location>
</feature>
<reference evidence="2 3" key="1">
    <citation type="submission" date="2021-06" db="EMBL/GenBank/DDBJ databases">
        <authorList>
            <person name="Kallberg Y."/>
            <person name="Tangrot J."/>
            <person name="Rosling A."/>
        </authorList>
    </citation>
    <scope>NUCLEOTIDE SEQUENCE [LARGE SCALE GENOMIC DNA]</scope>
    <source>
        <strain evidence="2 3">120-4 pot B 10/14</strain>
    </source>
</reference>
<evidence type="ECO:0000256" key="1">
    <source>
        <dbReference type="SAM" id="MobiDB-lite"/>
    </source>
</evidence>
<dbReference type="Proteomes" id="UP000789901">
    <property type="component" value="Unassembled WGS sequence"/>
</dbReference>
<dbReference type="EMBL" id="CAJVQB010000591">
    <property type="protein sequence ID" value="CAG8497168.1"/>
    <property type="molecule type" value="Genomic_DNA"/>
</dbReference>
<sequence>RIRVENRRYELPGDVGKKHCKISGMKKHLARSCPFIEDQGCNQSPNNRVMDIQRIDIGRNNHKGSKRGSKASIRTSLGMNLININYVEKKGLTWKCLNNGSTFGGTCDEVVGYVPGLEVDVDGVKVMQKFYIKRRLSSDVVLEMPWVTKTKSTFVISEDSMFDEHLLNKDCVNIRCVKDESLEKDDVVDKKKNKVVNKSNKRESNSTKVNVKSVPKKSEFVDNGGKAADGKANDPKNGIGHQYDNGIDIGKGEVKTCYNYQKSSAMATVSGSYHGRCDEIEKKRYTRNRMLFVSNCSMNQK</sequence>
<name>A0ABM8W104_GIGMA</name>